<keyword evidence="2" id="KW-0812">Transmembrane</keyword>
<feature type="region of interest" description="Disordered" evidence="1">
    <location>
        <begin position="231"/>
        <end position="250"/>
    </location>
</feature>
<dbReference type="GeneID" id="24561984"/>
<proteinExistence type="predicted"/>
<feature type="compositionally biased region" description="Polar residues" evidence="1">
    <location>
        <begin position="414"/>
        <end position="432"/>
    </location>
</feature>
<feature type="compositionally biased region" description="Polar residues" evidence="1">
    <location>
        <begin position="378"/>
        <end position="391"/>
    </location>
</feature>
<gene>
    <name evidence="3" type="ORF">BBBOND_0004250</name>
</gene>
<keyword evidence="2" id="KW-1133">Transmembrane helix</keyword>
<accession>A0A061BJY2</accession>
<feature type="region of interest" description="Disordered" evidence="1">
    <location>
        <begin position="264"/>
        <end position="432"/>
    </location>
</feature>
<dbReference type="VEuPathDB" id="PiroplasmaDB:BBBOND_0004250"/>
<dbReference type="RefSeq" id="XP_012770711.1">
    <property type="nucleotide sequence ID" value="XM_012915257.1"/>
</dbReference>
<evidence type="ECO:0000313" key="3">
    <source>
        <dbReference type="EMBL" id="CDR71767.1"/>
    </source>
</evidence>
<feature type="compositionally biased region" description="Basic and acidic residues" evidence="1">
    <location>
        <begin position="303"/>
        <end position="312"/>
    </location>
</feature>
<keyword evidence="2" id="KW-0472">Membrane</keyword>
<evidence type="ECO:0000256" key="1">
    <source>
        <dbReference type="SAM" id="MobiDB-lite"/>
    </source>
</evidence>
<dbReference type="KEGG" id="bbig:BBBOND_0004250"/>
<feature type="compositionally biased region" description="Polar residues" evidence="1">
    <location>
        <begin position="275"/>
        <end position="300"/>
    </location>
</feature>
<reference evidence="3" key="2">
    <citation type="submission" date="2014-06" db="EMBL/GenBank/DDBJ databases">
        <authorList>
            <person name="Aslett M."/>
            <person name="De Silva Nishadi"/>
        </authorList>
    </citation>
    <scope>NUCLEOTIDE SEQUENCE</scope>
    <source>
        <strain evidence="3">Bond</strain>
    </source>
</reference>
<evidence type="ECO:0000256" key="2">
    <source>
        <dbReference type="SAM" id="Phobius"/>
    </source>
</evidence>
<reference evidence="3" key="1">
    <citation type="journal article" date="2014" name="Nucleic Acids Res.">
        <title>The evolutionary dynamics of variant antigen genes in Babesia reveal a history of genomic innovation underlying host-parasite interaction.</title>
        <authorList>
            <person name="Jackson A.P."/>
            <person name="Otto T.D."/>
            <person name="Darby A."/>
            <person name="Ramaprasad A."/>
            <person name="Xia D."/>
            <person name="Echaide I.E."/>
            <person name="Farber M."/>
            <person name="Gahlot S."/>
            <person name="Gamble J."/>
            <person name="Gupta D."/>
            <person name="Gupta Y."/>
            <person name="Jackson L."/>
            <person name="Malandrin L."/>
            <person name="Malas T.B."/>
            <person name="Moussa E."/>
            <person name="Nair M."/>
            <person name="Reid AJ."/>
            <person name="Sanders M."/>
            <person name="Sharma J."/>
            <person name="Tracey A."/>
            <person name="Quail M.A."/>
            <person name="Weir W."/>
            <person name="Wastling J.M."/>
            <person name="Hall N."/>
            <person name="Willadsen P."/>
            <person name="Lingelbach K."/>
            <person name="Shiels B."/>
            <person name="Tait A."/>
            <person name="Berriman M."/>
            <person name="Allred D.R."/>
            <person name="Pain A."/>
        </authorList>
    </citation>
    <scope>NUCLEOTIDE SEQUENCE</scope>
    <source>
        <strain evidence="3">Bond</strain>
    </source>
</reference>
<feature type="compositionally biased region" description="Pro residues" evidence="1">
    <location>
        <begin position="235"/>
        <end position="245"/>
    </location>
</feature>
<feature type="region of interest" description="Disordered" evidence="1">
    <location>
        <begin position="449"/>
        <end position="469"/>
    </location>
</feature>
<dbReference type="AlphaFoldDB" id="A0A061BJY2"/>
<name>A0A061BJY2_BABBI</name>
<protein>
    <submittedName>
        <fullName evidence="3">Uncharacterized protein</fullName>
    </submittedName>
</protein>
<sequence length="1256" mass="138513">MEVRYDSSAYPQGSNMAYDLGSILSKNGHNFFRDIFSTTVVSDSGKDKVNIANALHLVDVFCHIVAEEAKKNDGGELIETLNEDLRKTTKHSNTPIYWQYLKEHCAGLQSQLDKLFADGAFSQTGQSPKVSMLKTKEFAERTAQWLRENLKNVKNHLQNCVISIGDIDGRNTRKLGEHFTKNVFAYGFIFGFNPNGSHRMNAADLLKIWGSVIDTLKQKADGLEKLEEILNGKLPAPPPPEPVSPQPNQTEATNPVVVIAPGAQRQDKQGEGPQDRSSAPSAATFSDSQLGNSDSLSTSVVKGDADTARPKGDPGTPGPGGPQPQDNSRSQAQRIVQPQKPIQSQLAPSSSVFPHSAAGLAVDPGKGSVGGVPSGQQRAASQSPSRIQPTGVQRADHTSHGVPDAGSEVRLGGQASSSQFSQHNGIASPTDTNFVSSLNSGFVSSSGGGGVNGIGDPTSGSNATHNQRIKVPNNMIPDRCAGGIHVRDNDTSYCQTKGVAVKARDWQTKWERAENQKWIDDKRKQQEALNQAALQRDFQNSIEIQTKSIREHPSRRSYPHAPRVAAELKKRNSKGDPQALSVRKHRDNVQVGEATGHAASGASGIPRSMRTPIIHVLGHALKRPDVKSAESIRPLIHHKFMTRTLPSDPIVKLPKKLNRAIAKRVIQPIKVLFDKPPPMSLPHIPRRIRLSKSFLEFPPPSLTPVDFDDHPAAAVIPSVCPVKYANTAVDKLPPTDTSRPSPRTVREMLCWLGDLPNAPSYEELIKHIMYVFGKSKSIDAIPESFSTEDVTEALSQTCGHASSVLAGIHGSGPDVSKSHYERYGAPLMYYSDDPHTLLCQVLSYVYATCHQLSFLRTQCRRGRDSGGWSDCQFGKGVKSSETWQCTEHPLGFKKSNHRGCNPSPLQGFLTDCSVLPTYWYDRDNTCRVSHIKMGFNSAHFPMKAKNGFYIYSFLIGPCYNNVDPLEKLCRYLICLTRRTPRTTGELLSFFHNFGSELHKHVTGSLSDLGIALTNAPKLFPKWEHLGKSDLKALQDIGGSDSSNHGHVKTLSTLVGCEIKPVNCPKLCWPIMHRPYAVYSPCLAQTYLSWVVYLADTLRESLDRLRYDFTRHKVSKCGSIHHCHDALPYLYFHGFTPPEGTSTSLVTCSQVITKLEEVINGGPIAKLITCMDKFLYRVRGPFIFLSLALWPTAFLLFAHTALYRLDVLRIQSHFMRSRGSHVIDVKALLTDGTKMPSLYDIDYFDDEALAHAWNRIY</sequence>
<organism evidence="3">
    <name type="scientific">Babesia bigemina</name>
    <dbReference type="NCBI Taxonomy" id="5866"/>
    <lineage>
        <taxon>Eukaryota</taxon>
        <taxon>Sar</taxon>
        <taxon>Alveolata</taxon>
        <taxon>Apicomplexa</taxon>
        <taxon>Aconoidasida</taxon>
        <taxon>Piroplasmida</taxon>
        <taxon>Babesiidae</taxon>
        <taxon>Babesia</taxon>
    </lineage>
</organism>
<dbReference type="EMBL" id="LK055157">
    <property type="protein sequence ID" value="CDR71767.1"/>
    <property type="molecule type" value="Genomic_DNA"/>
</dbReference>
<feature type="compositionally biased region" description="Polar residues" evidence="1">
    <location>
        <begin position="327"/>
        <end position="353"/>
    </location>
</feature>
<feature type="transmembrane region" description="Helical" evidence="2">
    <location>
        <begin position="1181"/>
        <end position="1204"/>
    </location>
</feature>
<feature type="compositionally biased region" description="Basic and acidic residues" evidence="1">
    <location>
        <begin position="265"/>
        <end position="274"/>
    </location>
</feature>